<dbReference type="InterPro" id="IPR010093">
    <property type="entry name" value="SinI_DNA-bd"/>
</dbReference>
<comment type="caution">
    <text evidence="2">The sequence shown here is derived from an EMBL/GenBank/DDBJ whole genome shotgun (WGS) entry which is preliminary data.</text>
</comment>
<protein>
    <recommendedName>
        <fullName evidence="1">Helix-turn-helix domain-containing protein</fullName>
    </recommendedName>
</protein>
<dbReference type="NCBIfam" id="TIGR01764">
    <property type="entry name" value="excise"/>
    <property type="match status" value="1"/>
</dbReference>
<organism evidence="2 3">
    <name type="scientific">Candidatus Vogelbacteria bacterium CG10_big_fil_rev_8_21_14_0_10_49_38</name>
    <dbReference type="NCBI Taxonomy" id="1975043"/>
    <lineage>
        <taxon>Bacteria</taxon>
        <taxon>Candidatus Vogeliibacteriota</taxon>
    </lineage>
</organism>
<dbReference type="InterPro" id="IPR041657">
    <property type="entry name" value="HTH_17"/>
</dbReference>
<dbReference type="InterPro" id="IPR036388">
    <property type="entry name" value="WH-like_DNA-bd_sf"/>
</dbReference>
<dbReference type="AlphaFoldDB" id="A0A2H0RIT0"/>
<dbReference type="EMBL" id="PCYK01000003">
    <property type="protein sequence ID" value="PIR46367.1"/>
    <property type="molecule type" value="Genomic_DNA"/>
</dbReference>
<accession>A0A2H0RIT0</accession>
<reference evidence="2 3" key="1">
    <citation type="submission" date="2017-09" db="EMBL/GenBank/DDBJ databases">
        <title>Depth-based differentiation of microbial function through sediment-hosted aquifers and enrichment of novel symbionts in the deep terrestrial subsurface.</title>
        <authorList>
            <person name="Probst A.J."/>
            <person name="Ladd B."/>
            <person name="Jarett J.K."/>
            <person name="Geller-Mcgrath D.E."/>
            <person name="Sieber C.M."/>
            <person name="Emerson J.B."/>
            <person name="Anantharaman K."/>
            <person name="Thomas B.C."/>
            <person name="Malmstrom R."/>
            <person name="Stieglmeier M."/>
            <person name="Klingl A."/>
            <person name="Woyke T."/>
            <person name="Ryan C.M."/>
            <person name="Banfield J.F."/>
        </authorList>
    </citation>
    <scope>NUCLEOTIDE SEQUENCE [LARGE SCALE GENOMIC DNA]</scope>
    <source>
        <strain evidence="2">CG10_big_fil_rev_8_21_14_0_10_49_38</strain>
    </source>
</reference>
<feature type="domain" description="Helix-turn-helix" evidence="1">
    <location>
        <begin position="11"/>
        <end position="54"/>
    </location>
</feature>
<evidence type="ECO:0000259" key="1">
    <source>
        <dbReference type="Pfam" id="PF12728"/>
    </source>
</evidence>
<gene>
    <name evidence="2" type="ORF">COV08_00325</name>
</gene>
<dbReference type="Proteomes" id="UP000230431">
    <property type="component" value="Unassembled WGS sequence"/>
</dbReference>
<evidence type="ECO:0000313" key="3">
    <source>
        <dbReference type="Proteomes" id="UP000230431"/>
    </source>
</evidence>
<evidence type="ECO:0000313" key="2">
    <source>
        <dbReference type="EMBL" id="PIR46367.1"/>
    </source>
</evidence>
<name>A0A2H0RIT0_9BACT</name>
<sequence>MKQNQDKNKEYLSTGELAKLLNVSRIAVFKKIKSGKIKGFKIGRNYVIPTEEFMTAVGTFISQDKKDEIRKVVKRAVSEYGETLRLLGEE</sequence>
<dbReference type="GO" id="GO:0003677">
    <property type="term" value="F:DNA binding"/>
    <property type="evidence" value="ECO:0007669"/>
    <property type="project" value="InterPro"/>
</dbReference>
<dbReference type="Gene3D" id="1.10.10.10">
    <property type="entry name" value="Winged helix-like DNA-binding domain superfamily/Winged helix DNA-binding domain"/>
    <property type="match status" value="1"/>
</dbReference>
<proteinExistence type="predicted"/>
<dbReference type="Pfam" id="PF12728">
    <property type="entry name" value="HTH_17"/>
    <property type="match status" value="1"/>
</dbReference>